<dbReference type="PROSITE" id="PS51257">
    <property type="entry name" value="PROKAR_LIPOPROTEIN"/>
    <property type="match status" value="1"/>
</dbReference>
<keyword evidence="1" id="KW-0732">Signal</keyword>
<evidence type="ECO:0000313" key="3">
    <source>
        <dbReference type="Proteomes" id="UP000241346"/>
    </source>
</evidence>
<feature type="signal peptide" evidence="1">
    <location>
        <begin position="1"/>
        <end position="22"/>
    </location>
</feature>
<name>A0A2T3N779_9GAMM</name>
<evidence type="ECO:0000313" key="2">
    <source>
        <dbReference type="EMBL" id="PSW08736.1"/>
    </source>
</evidence>
<proteinExistence type="predicted"/>
<dbReference type="OrthoDB" id="5405846at2"/>
<organism evidence="2 3">
    <name type="scientific">Photobacterium rosenbergii</name>
    <dbReference type="NCBI Taxonomy" id="294936"/>
    <lineage>
        <taxon>Bacteria</taxon>
        <taxon>Pseudomonadati</taxon>
        <taxon>Pseudomonadota</taxon>
        <taxon>Gammaproteobacteria</taxon>
        <taxon>Vibrionales</taxon>
        <taxon>Vibrionaceae</taxon>
        <taxon>Photobacterium</taxon>
    </lineage>
</organism>
<feature type="chain" id="PRO_5015581980" description="Lipoprotein" evidence="1">
    <location>
        <begin position="23"/>
        <end position="118"/>
    </location>
</feature>
<protein>
    <recommendedName>
        <fullName evidence="4">Lipoprotein</fullName>
    </recommendedName>
</protein>
<dbReference type="RefSeq" id="WP_107300476.1">
    <property type="nucleotide sequence ID" value="NZ_PYMB01000019.1"/>
</dbReference>
<gene>
    <name evidence="2" type="ORF">C9J01_23035</name>
</gene>
<dbReference type="AlphaFoldDB" id="A0A2T3N779"/>
<reference evidence="2 3" key="1">
    <citation type="submission" date="2018-03" db="EMBL/GenBank/DDBJ databases">
        <title>Whole genome sequencing of Histamine producing bacteria.</title>
        <authorList>
            <person name="Butler K."/>
        </authorList>
    </citation>
    <scope>NUCLEOTIDE SEQUENCE [LARGE SCALE GENOMIC DNA]</scope>
    <source>
        <strain evidence="2 3">DSM 19138</strain>
    </source>
</reference>
<evidence type="ECO:0000256" key="1">
    <source>
        <dbReference type="SAM" id="SignalP"/>
    </source>
</evidence>
<dbReference type="Proteomes" id="UP000241346">
    <property type="component" value="Unassembled WGS sequence"/>
</dbReference>
<dbReference type="EMBL" id="PYMB01000019">
    <property type="protein sequence ID" value="PSW08736.1"/>
    <property type="molecule type" value="Genomic_DNA"/>
</dbReference>
<comment type="caution">
    <text evidence="2">The sequence shown here is derived from an EMBL/GenBank/DDBJ whole genome shotgun (WGS) entry which is preliminary data.</text>
</comment>
<evidence type="ECO:0008006" key="4">
    <source>
        <dbReference type="Google" id="ProtNLM"/>
    </source>
</evidence>
<accession>A0A2T3N779</accession>
<sequence length="118" mass="12674">MKKLAIAALAALAMSGCSQRVADLTVASTLNVDMNSQGFVEGKRVEGSDTKIAVIFPLGIPNVETAVDDAIKDDKCVVGLADAVVEHSWFYLYLGFFSYDVEGTQIIDTEKPGCENRV</sequence>